<accession>G0NYQ2</accession>
<dbReference type="InParanoid" id="G0NYQ2"/>
<dbReference type="EMBL" id="GL379983">
    <property type="protein sequence ID" value="EGT40179.1"/>
    <property type="molecule type" value="Genomic_DNA"/>
</dbReference>
<dbReference type="AlphaFoldDB" id="G0NYQ2"/>
<evidence type="ECO:0000313" key="2">
    <source>
        <dbReference type="Proteomes" id="UP000008068"/>
    </source>
</evidence>
<reference evidence="2" key="1">
    <citation type="submission" date="2011-07" db="EMBL/GenBank/DDBJ databases">
        <authorList>
            <consortium name="Caenorhabditis brenneri Sequencing and Analysis Consortium"/>
            <person name="Wilson R.K."/>
        </authorList>
    </citation>
    <scope>NUCLEOTIDE SEQUENCE [LARGE SCALE GENOMIC DNA]</scope>
    <source>
        <strain evidence="2">PB2801</strain>
    </source>
</reference>
<gene>
    <name evidence="1" type="ORF">CAEBREN_04798</name>
</gene>
<evidence type="ECO:0000313" key="1">
    <source>
        <dbReference type="EMBL" id="EGT40179.1"/>
    </source>
</evidence>
<dbReference type="Proteomes" id="UP000008068">
    <property type="component" value="Unassembled WGS sequence"/>
</dbReference>
<keyword evidence="2" id="KW-1185">Reference proteome</keyword>
<name>G0NYQ2_CAEBE</name>
<organism evidence="2">
    <name type="scientific">Caenorhabditis brenneri</name>
    <name type="common">Nematode worm</name>
    <dbReference type="NCBI Taxonomy" id="135651"/>
    <lineage>
        <taxon>Eukaryota</taxon>
        <taxon>Metazoa</taxon>
        <taxon>Ecdysozoa</taxon>
        <taxon>Nematoda</taxon>
        <taxon>Chromadorea</taxon>
        <taxon>Rhabditida</taxon>
        <taxon>Rhabditina</taxon>
        <taxon>Rhabditomorpha</taxon>
        <taxon>Rhabditoidea</taxon>
        <taxon>Rhabditidae</taxon>
        <taxon>Peloderinae</taxon>
        <taxon>Caenorhabditis</taxon>
    </lineage>
</organism>
<proteinExistence type="predicted"/>
<sequence>MYLTPENTQLVEKLQSSLQQDENNALRKMFPLDQQTDQFLDKLINLPDNITPMQKYVPCNVTYIGNVFLSRNGGKNSSATLVAKRRTESMKLISLTPNDPDIDRYLKKNYKEIKEIKVDEVAKKSSIHQRKDEVVFTIRITPDKDSTTGYIVDEGVICEDSNC</sequence>
<protein>
    <submittedName>
        <fullName evidence="1">Uncharacterized protein</fullName>
    </submittedName>
</protein>
<dbReference type="HOGENOM" id="CLU_1628495_0_0_1"/>